<protein>
    <submittedName>
        <fullName evidence="2">Uncharacterized protein</fullName>
    </submittedName>
</protein>
<feature type="region of interest" description="Disordered" evidence="1">
    <location>
        <begin position="109"/>
        <end position="128"/>
    </location>
</feature>
<evidence type="ECO:0000313" key="3">
    <source>
        <dbReference type="Proteomes" id="UP000777438"/>
    </source>
</evidence>
<name>A0A9P9AGF2_9HYPO</name>
<accession>A0A9P9AGF2</accession>
<evidence type="ECO:0000313" key="2">
    <source>
        <dbReference type="EMBL" id="KAH6876577.1"/>
    </source>
</evidence>
<dbReference type="OrthoDB" id="4500473at2759"/>
<evidence type="ECO:0000256" key="1">
    <source>
        <dbReference type="SAM" id="MobiDB-lite"/>
    </source>
</evidence>
<dbReference type="EMBL" id="JAGPYM010000034">
    <property type="protein sequence ID" value="KAH6876577.1"/>
    <property type="molecule type" value="Genomic_DNA"/>
</dbReference>
<keyword evidence="3" id="KW-1185">Reference proteome</keyword>
<feature type="compositionally biased region" description="Polar residues" evidence="1">
    <location>
        <begin position="118"/>
        <end position="128"/>
    </location>
</feature>
<organism evidence="2 3">
    <name type="scientific">Thelonectria olida</name>
    <dbReference type="NCBI Taxonomy" id="1576542"/>
    <lineage>
        <taxon>Eukaryota</taxon>
        <taxon>Fungi</taxon>
        <taxon>Dikarya</taxon>
        <taxon>Ascomycota</taxon>
        <taxon>Pezizomycotina</taxon>
        <taxon>Sordariomycetes</taxon>
        <taxon>Hypocreomycetidae</taxon>
        <taxon>Hypocreales</taxon>
        <taxon>Nectriaceae</taxon>
        <taxon>Thelonectria</taxon>
    </lineage>
</organism>
<gene>
    <name evidence="2" type="ORF">B0T10DRAFT_566792</name>
</gene>
<feature type="region of interest" description="Disordered" evidence="1">
    <location>
        <begin position="188"/>
        <end position="207"/>
    </location>
</feature>
<sequence>MPVKDYYLAPNFTTAPPPEGPIKLGHILRNFTEFDPINWGTAIEIPKTELNPVDCKHGFTTLLSKLHSAELGLSARVLHQRQHERSECQIVARGASFTSSTSRSVAVEADSGLAPPKTSASTGVKASNVNSTEECEKWDCSTDFIMAFKVRKIWYHCDEVKNQPDNKKAVMQDGSSFSCEPASTIRWNDELSDEELSEMLGTTDKGD</sequence>
<reference evidence="2 3" key="1">
    <citation type="journal article" date="2021" name="Nat. Commun.">
        <title>Genetic determinants of endophytism in the Arabidopsis root mycobiome.</title>
        <authorList>
            <person name="Mesny F."/>
            <person name="Miyauchi S."/>
            <person name="Thiergart T."/>
            <person name="Pickel B."/>
            <person name="Atanasova L."/>
            <person name="Karlsson M."/>
            <person name="Huettel B."/>
            <person name="Barry K.W."/>
            <person name="Haridas S."/>
            <person name="Chen C."/>
            <person name="Bauer D."/>
            <person name="Andreopoulos W."/>
            <person name="Pangilinan J."/>
            <person name="LaButti K."/>
            <person name="Riley R."/>
            <person name="Lipzen A."/>
            <person name="Clum A."/>
            <person name="Drula E."/>
            <person name="Henrissat B."/>
            <person name="Kohler A."/>
            <person name="Grigoriev I.V."/>
            <person name="Martin F.M."/>
            <person name="Hacquard S."/>
        </authorList>
    </citation>
    <scope>NUCLEOTIDE SEQUENCE [LARGE SCALE GENOMIC DNA]</scope>
    <source>
        <strain evidence="2 3">MPI-CAGE-CH-0241</strain>
    </source>
</reference>
<dbReference type="AlphaFoldDB" id="A0A9P9AGF2"/>
<comment type="caution">
    <text evidence="2">The sequence shown here is derived from an EMBL/GenBank/DDBJ whole genome shotgun (WGS) entry which is preliminary data.</text>
</comment>
<proteinExistence type="predicted"/>
<dbReference type="Proteomes" id="UP000777438">
    <property type="component" value="Unassembled WGS sequence"/>
</dbReference>